<feature type="disulfide bond" evidence="17">
    <location>
        <begin position="703"/>
        <end position="783"/>
    </location>
</feature>
<dbReference type="CDD" id="cd00693">
    <property type="entry name" value="secretory_peroxidase"/>
    <property type="match status" value="3"/>
</dbReference>
<dbReference type="EMBL" id="JANJYI010000005">
    <property type="protein sequence ID" value="KAK2647492.1"/>
    <property type="molecule type" value="Genomic_DNA"/>
</dbReference>
<evidence type="ECO:0000256" key="15">
    <source>
        <dbReference type="PIRSR" id="PIRSR600823-3"/>
    </source>
</evidence>
<dbReference type="GO" id="GO:0020037">
    <property type="term" value="F:heme binding"/>
    <property type="evidence" value="ECO:0007669"/>
    <property type="project" value="InterPro"/>
</dbReference>
<evidence type="ECO:0000313" key="20">
    <source>
        <dbReference type="EMBL" id="KAK2647492.1"/>
    </source>
</evidence>
<dbReference type="GO" id="GO:0042744">
    <property type="term" value="P:hydrogen peroxide catabolic process"/>
    <property type="evidence" value="ECO:0007669"/>
    <property type="project" value="InterPro"/>
</dbReference>
<keyword evidence="5" id="KW-0575">Peroxidase</keyword>
<feature type="binding site" evidence="14">
    <location>
        <position position="832"/>
    </location>
    <ligand>
        <name>substrate</name>
    </ligand>
</feature>
<dbReference type="GO" id="GO:0046872">
    <property type="term" value="F:metal ion binding"/>
    <property type="evidence" value="ECO:0007669"/>
    <property type="project" value="UniProtKB-KW"/>
</dbReference>
<feature type="binding site" description="axial binding residue" evidence="15">
    <location>
        <position position="862"/>
    </location>
    <ligand>
        <name>heme b</name>
        <dbReference type="ChEBI" id="CHEBI:60344"/>
    </ligand>
    <ligandPart>
        <name>Fe</name>
        <dbReference type="ChEBI" id="CHEBI:18248"/>
    </ligandPart>
</feature>
<feature type="binding site" evidence="15">
    <location>
        <position position="863"/>
    </location>
    <ligand>
        <name>Ca(2+)</name>
        <dbReference type="ChEBI" id="CHEBI:29108"/>
        <label>2</label>
    </ligand>
</feature>
<dbReference type="Gene3D" id="1.10.520.10">
    <property type="match status" value="3"/>
</dbReference>
<dbReference type="PRINTS" id="PR00458">
    <property type="entry name" value="PEROXIDASE"/>
</dbReference>
<evidence type="ECO:0000256" key="9">
    <source>
        <dbReference type="ARBA" id="ARBA00023002"/>
    </source>
</evidence>
<keyword evidence="12" id="KW-0325">Glycoprotein</keyword>
<dbReference type="Proteomes" id="UP001280121">
    <property type="component" value="Unassembled WGS sequence"/>
</dbReference>
<comment type="cofactor">
    <cofactor evidence="15">
        <name>heme b</name>
        <dbReference type="ChEBI" id="CHEBI:60344"/>
    </cofactor>
    <text evidence="15">Binds 1 heme b (iron(II)-protoporphyrin IX) group per subunit.</text>
</comment>
<proteinExistence type="inferred from homology"/>
<feature type="binding site" evidence="15">
    <location>
        <position position="735"/>
    </location>
    <ligand>
        <name>Ca(2+)</name>
        <dbReference type="ChEBI" id="CHEBI:29108"/>
        <label>1</label>
    </ligand>
</feature>
<dbReference type="GO" id="GO:0006979">
    <property type="term" value="P:response to oxidative stress"/>
    <property type="evidence" value="ECO:0007669"/>
    <property type="project" value="InterPro"/>
</dbReference>
<evidence type="ECO:0000256" key="17">
    <source>
        <dbReference type="PIRSR" id="PIRSR600823-5"/>
    </source>
</evidence>
<feature type="binding site" evidence="15">
    <location>
        <position position="756"/>
    </location>
    <ligand>
        <name>Ca(2+)</name>
        <dbReference type="ChEBI" id="CHEBI:29108"/>
        <label>1</label>
    </ligand>
</feature>
<feature type="disulfide bond" evidence="17">
    <location>
        <begin position="869"/>
        <end position="894"/>
    </location>
</feature>
<evidence type="ECO:0000256" key="12">
    <source>
        <dbReference type="ARBA" id="ARBA00023180"/>
    </source>
</evidence>
<evidence type="ECO:0000256" key="16">
    <source>
        <dbReference type="PIRSR" id="PIRSR600823-4"/>
    </source>
</evidence>
<dbReference type="PANTHER" id="PTHR31388">
    <property type="entry name" value="PEROXIDASE 72-RELATED"/>
    <property type="match status" value="1"/>
</dbReference>
<evidence type="ECO:0000259" key="19">
    <source>
        <dbReference type="PROSITE" id="PS50873"/>
    </source>
</evidence>
<organism evidence="20 21">
    <name type="scientific">Dipteronia dyeriana</name>
    <dbReference type="NCBI Taxonomy" id="168575"/>
    <lineage>
        <taxon>Eukaryota</taxon>
        <taxon>Viridiplantae</taxon>
        <taxon>Streptophyta</taxon>
        <taxon>Embryophyta</taxon>
        <taxon>Tracheophyta</taxon>
        <taxon>Spermatophyta</taxon>
        <taxon>Magnoliopsida</taxon>
        <taxon>eudicotyledons</taxon>
        <taxon>Gunneridae</taxon>
        <taxon>Pentapetalae</taxon>
        <taxon>rosids</taxon>
        <taxon>malvids</taxon>
        <taxon>Sapindales</taxon>
        <taxon>Sapindaceae</taxon>
        <taxon>Hippocastanoideae</taxon>
        <taxon>Acereae</taxon>
        <taxon>Dipteronia</taxon>
    </lineage>
</organism>
<feature type="binding site" evidence="15">
    <location>
        <position position="740"/>
    </location>
    <ligand>
        <name>Ca(2+)</name>
        <dbReference type="ChEBI" id="CHEBI:29108"/>
        <label>1</label>
    </ligand>
</feature>
<evidence type="ECO:0000313" key="21">
    <source>
        <dbReference type="Proteomes" id="UP001280121"/>
    </source>
</evidence>
<dbReference type="InterPro" id="IPR002016">
    <property type="entry name" value="Haem_peroxidase"/>
</dbReference>
<feature type="site" description="Transition state stabilizer" evidence="16">
    <location>
        <position position="730"/>
    </location>
</feature>
<evidence type="ECO:0000256" key="18">
    <source>
        <dbReference type="SAM" id="SignalP"/>
    </source>
</evidence>
<feature type="domain" description="Plant heme peroxidase family profile" evidence="19">
    <location>
        <begin position="347"/>
        <end position="640"/>
    </location>
</feature>
<keyword evidence="18" id="KW-0732">Signal</keyword>
<dbReference type="PANTHER" id="PTHR31388:SF126">
    <property type="entry name" value="PEROXIDASE"/>
    <property type="match status" value="1"/>
</dbReference>
<keyword evidence="11 17" id="KW-1015">Disulfide bond</keyword>
<feature type="binding site" evidence="15">
    <location>
        <position position="744"/>
    </location>
    <ligand>
        <name>Ca(2+)</name>
        <dbReference type="ChEBI" id="CHEBI:29108"/>
        <label>1</label>
    </ligand>
</feature>
<gene>
    <name evidence="20" type="ORF">Ddye_014981</name>
</gene>
<evidence type="ECO:0000256" key="6">
    <source>
        <dbReference type="ARBA" id="ARBA00022617"/>
    </source>
</evidence>
<dbReference type="FunFam" id="1.10.520.10:FF:000009">
    <property type="entry name" value="Peroxidase"/>
    <property type="match status" value="2"/>
</dbReference>
<dbReference type="InterPro" id="IPR019793">
    <property type="entry name" value="Peroxidases_heam-ligand_BS"/>
</dbReference>
<evidence type="ECO:0000256" key="14">
    <source>
        <dbReference type="PIRSR" id="PIRSR600823-2"/>
    </source>
</evidence>
<keyword evidence="9" id="KW-0560">Oxidoreductase</keyword>
<evidence type="ECO:0000256" key="3">
    <source>
        <dbReference type="ARBA" id="ARBA00006873"/>
    </source>
</evidence>
<name>A0AAD9WYV8_9ROSI</name>
<dbReference type="InterPro" id="IPR019794">
    <property type="entry name" value="Peroxidases_AS"/>
</dbReference>
<evidence type="ECO:0000256" key="13">
    <source>
        <dbReference type="PIRSR" id="PIRSR600823-1"/>
    </source>
</evidence>
<comment type="caution">
    <text evidence="20">The sequence shown here is derived from an EMBL/GenBank/DDBJ whole genome shotgun (WGS) entry which is preliminary data.</text>
</comment>
<dbReference type="PRINTS" id="PR00461">
    <property type="entry name" value="PLPEROXIDASE"/>
</dbReference>
<comment type="catalytic activity">
    <reaction evidence="1">
        <text>2 a phenolic donor + H2O2 = 2 a phenolic radical donor + 2 H2O</text>
        <dbReference type="Rhea" id="RHEA:56136"/>
        <dbReference type="ChEBI" id="CHEBI:15377"/>
        <dbReference type="ChEBI" id="CHEBI:16240"/>
        <dbReference type="ChEBI" id="CHEBI:139520"/>
        <dbReference type="ChEBI" id="CHEBI:139521"/>
        <dbReference type="EC" id="1.11.1.7"/>
    </reaction>
</comment>
<evidence type="ECO:0000256" key="4">
    <source>
        <dbReference type="ARBA" id="ARBA00012313"/>
    </source>
</evidence>
<dbReference type="InterPro" id="IPR033905">
    <property type="entry name" value="Secretory_peroxidase"/>
</dbReference>
<feature type="binding site" evidence="15">
    <location>
        <position position="738"/>
    </location>
    <ligand>
        <name>Ca(2+)</name>
        <dbReference type="ChEBI" id="CHEBI:29108"/>
        <label>1</label>
    </ligand>
</feature>
<dbReference type="InterPro" id="IPR000823">
    <property type="entry name" value="Peroxidase_pln"/>
</dbReference>
<dbReference type="InterPro" id="IPR010255">
    <property type="entry name" value="Haem_peroxidase_sf"/>
</dbReference>
<comment type="similarity">
    <text evidence="3">Belongs to the peroxidase family. Ascorbate peroxidase subfamily.</text>
</comment>
<feature type="domain" description="Plant heme peroxidase family profile" evidence="19">
    <location>
        <begin position="693"/>
        <end position="986"/>
    </location>
</feature>
<evidence type="ECO:0000256" key="11">
    <source>
        <dbReference type="ARBA" id="ARBA00023157"/>
    </source>
</evidence>
<dbReference type="PROSITE" id="PS00436">
    <property type="entry name" value="PEROXIDASE_2"/>
    <property type="match status" value="3"/>
</dbReference>
<keyword evidence="21" id="KW-1185">Reference proteome</keyword>
<feature type="disulfide bond" evidence="17">
    <location>
        <begin position="790"/>
        <end position="982"/>
    </location>
</feature>
<feature type="binding site" evidence="15">
    <location>
        <position position="742"/>
    </location>
    <ligand>
        <name>Ca(2+)</name>
        <dbReference type="ChEBI" id="CHEBI:29108"/>
        <label>1</label>
    </ligand>
</feature>
<keyword evidence="8 15" id="KW-0106">Calcium</keyword>
<comment type="cofactor">
    <cofactor evidence="15">
        <name>Ca(2+)</name>
        <dbReference type="ChEBI" id="CHEBI:29108"/>
    </cofactor>
    <text evidence="15">Binds 2 calcium ions per subunit.</text>
</comment>
<feature type="active site" description="Proton acceptor" evidence="13">
    <location>
        <position position="734"/>
    </location>
</feature>
<dbReference type="AlphaFoldDB" id="A0AAD9WYV8"/>
<evidence type="ECO:0000256" key="8">
    <source>
        <dbReference type="ARBA" id="ARBA00022837"/>
    </source>
</evidence>
<dbReference type="SUPFAM" id="SSF48113">
    <property type="entry name" value="Heme-dependent peroxidases"/>
    <property type="match status" value="3"/>
</dbReference>
<keyword evidence="6" id="KW-0349">Heme</keyword>
<keyword evidence="7 15" id="KW-0479">Metal-binding</keyword>
<dbReference type="Gene3D" id="1.10.420.10">
    <property type="entry name" value="Peroxidase, domain 2"/>
    <property type="match status" value="3"/>
</dbReference>
<feature type="domain" description="Plant heme peroxidase family profile" evidence="19">
    <location>
        <begin position="24"/>
        <end position="318"/>
    </location>
</feature>
<dbReference type="PROSITE" id="PS50873">
    <property type="entry name" value="PEROXIDASE_4"/>
    <property type="match status" value="3"/>
</dbReference>
<feature type="signal peptide" evidence="18">
    <location>
        <begin position="1"/>
        <end position="21"/>
    </location>
</feature>
<evidence type="ECO:0000256" key="7">
    <source>
        <dbReference type="ARBA" id="ARBA00022723"/>
    </source>
</evidence>
<feature type="disulfide bond" evidence="17">
    <location>
        <begin position="736"/>
        <end position="741"/>
    </location>
</feature>
<feature type="binding site" evidence="15">
    <location>
        <position position="914"/>
    </location>
    <ligand>
        <name>Ca(2+)</name>
        <dbReference type="ChEBI" id="CHEBI:29108"/>
        <label>2</label>
    </ligand>
</feature>
<sequence length="988" mass="108865">MASLSAFQLNVFLILAFAVTAFSALSPYYYDHVCPKALPTIKRVVDAAVYNERRMGASLLRLHFHDCFVNGCDASLLLDSTSTIDSEKNSLANKNSARGFEVIDLIKKEVDKICGRPVVSCADILAVAARDSVVAVWSSWNVQLGRRDSTTGSRTQADKNLPSPFMDLPGLIENFKRQGLNQKDLVALSGGHTLGFAQCFTFKDRIYNDTNIDRDFAKERRKTCPRSGGDTNLAPLDPSPVSFDTAYFSNLVKYKGLLLSDQALFKGGSGSTDGLVKAYSYNAGAFSSDFAKSMVRMGNIKVLTGKQGQIRSNCRKRLLNHQSMASLGAFKLNVILILAFAATAFSALSPYYYEHVCPEALPTIKRVVEAAVYNERRMGASLLRLHFHDCFVNGCDASLLLDSTSTIDSEKNSRANQNSARGFEVIDQIKIEVDKICGRPVFSCADILAVAARDSVVALGGPSWMVPLGRRDSTTASRTQADRDIPSPFMDLPALIENFQRQGLDERDLVALSGGHTLGFAQCLTFKDRIYNETNIDDDFAEERRKSCPRNGGDTNLAPLDPSPARFDTAYFNNLVEEEGLLHSDQALFNGGSTDELVKAYSENARAFSADFAKSMVKMGNIKVLTGKEGQIRLNCRKVERARLNPYCLFWDNCQVASLGGSRWCHPSFLVDLVLVLLNVILILAFTATAFSALSPYYYEHVCPEALPTIKRVVEAAVYNERRMGASLLRLHFHDCFVNGCDASLLLDSTSTIDSEKNSRANQNSARGFEVIDQIKIEVDKICGRPVFSCADILAVAARDSVVALGGPSWMVPLGRRDSTTASRTQADRDIPSPFMDLPALIENFQRQGLDERDLVALSGGHTLGFAQCLTFKDRIYNETNIDDDFAEERRKSCPRNGGDTNLAPLDRSPARFDTAYFNNLVEEEGLLHSDQALFNGGSTDELVKAYSENARAFSADFAKSMVKMGNIKVLTGEEGQIRLNCRKVINY</sequence>
<evidence type="ECO:0000256" key="1">
    <source>
        <dbReference type="ARBA" id="ARBA00000189"/>
    </source>
</evidence>
<dbReference type="FunFam" id="1.10.420.10:FF:000001">
    <property type="entry name" value="Peroxidase"/>
    <property type="match status" value="3"/>
</dbReference>
<evidence type="ECO:0000256" key="5">
    <source>
        <dbReference type="ARBA" id="ARBA00022559"/>
    </source>
</evidence>
<accession>A0AAD9WYV8</accession>
<evidence type="ECO:0000256" key="10">
    <source>
        <dbReference type="ARBA" id="ARBA00023004"/>
    </source>
</evidence>
<dbReference type="GO" id="GO:0140825">
    <property type="term" value="F:lactoperoxidase activity"/>
    <property type="evidence" value="ECO:0007669"/>
    <property type="project" value="UniProtKB-EC"/>
</dbReference>
<comment type="function">
    <text evidence="2">Removal of H(2)O(2), oxidation of toxic reductants, biosynthesis and degradation of lignin, suberization, auxin catabolism, response to environmental stresses such as wounding, pathogen attack and oxidative stress. These functions might be dependent on each isozyme/isoform in each plant tissue.</text>
</comment>
<evidence type="ECO:0000256" key="2">
    <source>
        <dbReference type="ARBA" id="ARBA00002322"/>
    </source>
</evidence>
<feature type="binding site" evidence="15">
    <location>
        <position position="907"/>
    </location>
    <ligand>
        <name>Ca(2+)</name>
        <dbReference type="ChEBI" id="CHEBI:29108"/>
        <label>2</label>
    </ligand>
</feature>
<protein>
    <recommendedName>
        <fullName evidence="4">peroxidase</fullName>
        <ecNumber evidence="4">1.11.1.7</ecNumber>
    </recommendedName>
</protein>
<dbReference type="Pfam" id="PF00141">
    <property type="entry name" value="peroxidase"/>
    <property type="match status" value="3"/>
</dbReference>
<dbReference type="PROSITE" id="PS00435">
    <property type="entry name" value="PEROXIDASE_1"/>
    <property type="match status" value="3"/>
</dbReference>
<feature type="chain" id="PRO_5042194964" description="peroxidase" evidence="18">
    <location>
        <begin position="22"/>
        <end position="988"/>
    </location>
</feature>
<reference evidence="20" key="1">
    <citation type="journal article" date="2023" name="Plant J.">
        <title>Genome sequences and population genomics provide insights into the demographic history, inbreeding, and mutation load of two 'living fossil' tree species of Dipteronia.</title>
        <authorList>
            <person name="Feng Y."/>
            <person name="Comes H.P."/>
            <person name="Chen J."/>
            <person name="Zhu S."/>
            <person name="Lu R."/>
            <person name="Zhang X."/>
            <person name="Li P."/>
            <person name="Qiu J."/>
            <person name="Olsen K.M."/>
            <person name="Qiu Y."/>
        </authorList>
    </citation>
    <scope>NUCLEOTIDE SEQUENCE</scope>
    <source>
        <strain evidence="20">KIB01</strain>
    </source>
</reference>
<keyword evidence="10 15" id="KW-0408">Iron</keyword>
<dbReference type="EC" id="1.11.1.7" evidence="4"/>